<feature type="domain" description="VWFA" evidence="2">
    <location>
        <begin position="99"/>
        <end position="296"/>
    </location>
</feature>
<dbReference type="Pfam" id="PF13519">
    <property type="entry name" value="VWA_2"/>
    <property type="match status" value="1"/>
</dbReference>
<comment type="caution">
    <text evidence="3">The sequence shown here is derived from an EMBL/GenBank/DDBJ whole genome shotgun (WGS) entry which is preliminary data.</text>
</comment>
<dbReference type="SMART" id="SM00327">
    <property type="entry name" value="VWA"/>
    <property type="match status" value="1"/>
</dbReference>
<reference evidence="3 4" key="1">
    <citation type="journal article" date="2016" name="Nat. Commun.">
        <title>Thousands of microbial genomes shed light on interconnected biogeochemical processes in an aquifer system.</title>
        <authorList>
            <person name="Anantharaman K."/>
            <person name="Brown C.T."/>
            <person name="Hug L.A."/>
            <person name="Sharon I."/>
            <person name="Castelle C.J."/>
            <person name="Probst A.J."/>
            <person name="Thomas B.C."/>
            <person name="Singh A."/>
            <person name="Wilkins M.J."/>
            <person name="Karaoz U."/>
            <person name="Brodie E.L."/>
            <person name="Williams K.H."/>
            <person name="Hubbard S.S."/>
            <person name="Banfield J.F."/>
        </authorList>
    </citation>
    <scope>NUCLEOTIDE SEQUENCE [LARGE SCALE GENOMIC DNA]</scope>
</reference>
<proteinExistence type="predicted"/>
<keyword evidence="1" id="KW-1133">Transmembrane helix</keyword>
<sequence>MIYDYDLLRVLSSLEVTLGVFFFVGAVLILLFLRKKNLSGMKYATLEELRPHAKRAERIRLMMVAAVFAVTALLSYAASGNPRYSASNSSNPQTSDRRDTMIVVDISGSMTTGDKYQLAQQAILRTLGANPNENIGLVFFATYAFSPISVPTDSHALFAPFLKYGFLTTPLMGPLTGGTDGANGVEYATRTLVHTNSKAKRIVFIGDMEDNSETRFLDSLQKAHDKGIAIELIAIKGGRWSSAKVLAFAVINNIKFISVNNQNDTEVIGPLPEQLYSYDELSLSSVMTQDKIYAALLALIVTIAVIAFNIYIRRPLIFRRSK</sequence>
<evidence type="ECO:0000256" key="1">
    <source>
        <dbReference type="SAM" id="Phobius"/>
    </source>
</evidence>
<dbReference type="PROSITE" id="PS50234">
    <property type="entry name" value="VWFA"/>
    <property type="match status" value="1"/>
</dbReference>
<feature type="transmembrane region" description="Helical" evidence="1">
    <location>
        <begin position="59"/>
        <end position="78"/>
    </location>
</feature>
<dbReference type="Gene3D" id="3.40.50.410">
    <property type="entry name" value="von Willebrand factor, type A domain"/>
    <property type="match status" value="1"/>
</dbReference>
<dbReference type="SUPFAM" id="SSF53300">
    <property type="entry name" value="vWA-like"/>
    <property type="match status" value="1"/>
</dbReference>
<dbReference type="Proteomes" id="UP000178869">
    <property type="component" value="Unassembled WGS sequence"/>
</dbReference>
<protein>
    <recommendedName>
        <fullName evidence="2">VWFA domain-containing protein</fullName>
    </recommendedName>
</protein>
<evidence type="ECO:0000313" key="3">
    <source>
        <dbReference type="EMBL" id="OHA46639.1"/>
    </source>
</evidence>
<dbReference type="InterPro" id="IPR002035">
    <property type="entry name" value="VWF_A"/>
</dbReference>
<gene>
    <name evidence="3" type="ORF">A2828_01915</name>
</gene>
<keyword evidence="1" id="KW-0812">Transmembrane</keyword>
<organism evidence="3 4">
    <name type="scientific">Candidatus Terrybacteria bacterium RIFCSPHIGHO2_01_FULL_43_35</name>
    <dbReference type="NCBI Taxonomy" id="1802361"/>
    <lineage>
        <taxon>Bacteria</taxon>
        <taxon>Candidatus Terryibacteriota</taxon>
    </lineage>
</organism>
<feature type="transmembrane region" description="Helical" evidence="1">
    <location>
        <begin position="12"/>
        <end position="33"/>
    </location>
</feature>
<keyword evidence="1" id="KW-0472">Membrane</keyword>
<evidence type="ECO:0000313" key="4">
    <source>
        <dbReference type="Proteomes" id="UP000178869"/>
    </source>
</evidence>
<name>A0A1G2PFW0_9BACT</name>
<dbReference type="InterPro" id="IPR036465">
    <property type="entry name" value="vWFA_dom_sf"/>
</dbReference>
<accession>A0A1G2PFW0</accession>
<dbReference type="AlphaFoldDB" id="A0A1G2PFW0"/>
<evidence type="ECO:0000259" key="2">
    <source>
        <dbReference type="PROSITE" id="PS50234"/>
    </source>
</evidence>
<dbReference type="EMBL" id="MHSR01000013">
    <property type="protein sequence ID" value="OHA46639.1"/>
    <property type="molecule type" value="Genomic_DNA"/>
</dbReference>
<feature type="transmembrane region" description="Helical" evidence="1">
    <location>
        <begin position="292"/>
        <end position="312"/>
    </location>
</feature>